<dbReference type="GO" id="GO:0050097">
    <property type="term" value="F:methylaspartate mutase activity"/>
    <property type="evidence" value="ECO:0007669"/>
    <property type="project" value="InterPro"/>
</dbReference>
<dbReference type="GO" id="GO:0019670">
    <property type="term" value="P:anaerobic L-glutamate catabolic process"/>
    <property type="evidence" value="ECO:0007669"/>
    <property type="project" value="InterPro"/>
</dbReference>
<dbReference type="AlphaFoldDB" id="A0A5P2B4Z7"/>
<keyword evidence="3" id="KW-0170">Cobalt</keyword>
<accession>A0A5P2B4Z7</accession>
<evidence type="ECO:0000256" key="2">
    <source>
        <dbReference type="ARBA" id="ARBA00023235"/>
    </source>
</evidence>
<keyword evidence="1" id="KW-0846">Cobalamin</keyword>
<keyword evidence="2" id="KW-0413">Isomerase</keyword>
<protein>
    <submittedName>
        <fullName evidence="4">Methylaspartate mutase</fullName>
    </submittedName>
</protein>
<sequence>MSSEHVAPLFGDAVARAARKGRLVVQPRMGMPTVSQMRQGLYAVSRAEATTVGTITLDSYTRVGDHASARKALDEGSDLNGFPIVAHGAGVTRAMLAGLDAPGFAIQVRHGSPLPAGIVQGLIDAGLNATEGGPVSYCLPYSRTPLTQAHDAWAKSCELLAEKVPGAHLESFGGCMLGQLCPPSLLIAISLLEGIFFRQHGITSISLSYAQQTHLDQDAEAIAALRRLAAEYLGGTQWHVVLYTYMGVFPQTHGGALDLLRASALLAKSTGIERMIVKTPAEAHRIPTVEDNIEALETASEASQEQSLVFGPAQEGLYEEARALVEAVLDLSDDVGQGLLTAFERGYLDVPYCLHADNAQKTRAYIAPDGRLKWLTTGSMPISVERPASRQRLTADGFLTMLGNVQRRYDAPHLETGRGLALTSAAKDAS</sequence>
<dbReference type="PIRSF" id="PIRSF001495">
    <property type="entry name" value="Met_asp_mut_epsi"/>
    <property type="match status" value="1"/>
</dbReference>
<name>A0A5P2B4Z7_STRVZ</name>
<dbReference type="OrthoDB" id="5332339at2"/>
<dbReference type="Gene3D" id="3.20.20.240">
    <property type="entry name" value="Methylmalonyl-CoA mutase"/>
    <property type="match status" value="1"/>
</dbReference>
<proteinExistence type="predicted"/>
<dbReference type="InterPro" id="IPR006396">
    <property type="entry name" value="Glu_mut_E"/>
</dbReference>
<dbReference type="EMBL" id="CP029194">
    <property type="protein sequence ID" value="QES24231.1"/>
    <property type="molecule type" value="Genomic_DNA"/>
</dbReference>
<dbReference type="RefSeq" id="WP_150273776.1">
    <property type="nucleotide sequence ID" value="NZ_CP029194.1"/>
</dbReference>
<evidence type="ECO:0000313" key="4">
    <source>
        <dbReference type="EMBL" id="QES24231.1"/>
    </source>
</evidence>
<evidence type="ECO:0000256" key="1">
    <source>
        <dbReference type="ARBA" id="ARBA00022628"/>
    </source>
</evidence>
<evidence type="ECO:0000256" key="3">
    <source>
        <dbReference type="ARBA" id="ARBA00023285"/>
    </source>
</evidence>
<dbReference type="GO" id="GO:0031419">
    <property type="term" value="F:cobalamin binding"/>
    <property type="evidence" value="ECO:0007669"/>
    <property type="project" value="UniProtKB-KW"/>
</dbReference>
<dbReference type="Proteomes" id="UP000324106">
    <property type="component" value="Chromosome"/>
</dbReference>
<evidence type="ECO:0000313" key="5">
    <source>
        <dbReference type="Proteomes" id="UP000324106"/>
    </source>
</evidence>
<dbReference type="SUPFAM" id="SSF51703">
    <property type="entry name" value="Cobalamin (vitamin B12)-dependent enzymes"/>
    <property type="match status" value="1"/>
</dbReference>
<dbReference type="InterPro" id="IPR016176">
    <property type="entry name" value="Cbl-dep_enz_cat"/>
</dbReference>
<dbReference type="Pfam" id="PF06368">
    <property type="entry name" value="Met_asp_mut_E"/>
    <property type="match status" value="1"/>
</dbReference>
<reference evidence="4 5" key="1">
    <citation type="submission" date="2018-05" db="EMBL/GenBank/DDBJ databases">
        <title>Streptomyces venezuelae.</title>
        <authorList>
            <person name="Kim W."/>
            <person name="Lee N."/>
            <person name="Cho B.-K."/>
        </authorList>
    </citation>
    <scope>NUCLEOTIDE SEQUENCE [LARGE SCALE GENOMIC DNA]</scope>
    <source>
        <strain evidence="4 5">ATCC 15068</strain>
    </source>
</reference>
<gene>
    <name evidence="4" type="ORF">DEJ46_38325</name>
</gene>
<organism evidence="4 5">
    <name type="scientific">Streptomyces venezuelae</name>
    <dbReference type="NCBI Taxonomy" id="54571"/>
    <lineage>
        <taxon>Bacteria</taxon>
        <taxon>Bacillati</taxon>
        <taxon>Actinomycetota</taxon>
        <taxon>Actinomycetes</taxon>
        <taxon>Kitasatosporales</taxon>
        <taxon>Streptomycetaceae</taxon>
        <taxon>Streptomyces</taxon>
    </lineage>
</organism>